<protein>
    <recommendedName>
        <fullName evidence="8">Ephrin-A1</fullName>
    </recommendedName>
</protein>
<evidence type="ECO:0000313" key="13">
    <source>
        <dbReference type="EMBL" id="KAG2457951.1"/>
    </source>
</evidence>
<feature type="non-terminal residue" evidence="13">
    <location>
        <position position="199"/>
    </location>
</feature>
<evidence type="ECO:0000313" key="14">
    <source>
        <dbReference type="Proteomes" id="UP000886611"/>
    </source>
</evidence>
<evidence type="ECO:0000256" key="6">
    <source>
        <dbReference type="ARBA" id="ARBA00023180"/>
    </source>
</evidence>
<dbReference type="PROSITE" id="PS51551">
    <property type="entry name" value="EPHRIN_RBD_2"/>
    <property type="match status" value="1"/>
</dbReference>
<keyword evidence="5" id="KW-1015">Disulfide bond</keyword>
<dbReference type="InterPro" id="IPR008972">
    <property type="entry name" value="Cupredoxin"/>
</dbReference>
<comment type="caution">
    <text evidence="9">Lacks conserved residue(s) required for the propagation of feature annotation.</text>
</comment>
<keyword evidence="3" id="KW-0732">Signal</keyword>
<dbReference type="SUPFAM" id="SSF49503">
    <property type="entry name" value="Cupredoxins"/>
    <property type="match status" value="1"/>
</dbReference>
<dbReference type="InterPro" id="IPR001799">
    <property type="entry name" value="Ephrin_RBD"/>
</dbReference>
<keyword evidence="2" id="KW-0336">GPI-anchor</keyword>
<dbReference type="InterPro" id="IPR019765">
    <property type="entry name" value="Ephrin_CS"/>
</dbReference>
<dbReference type="PANTHER" id="PTHR11304">
    <property type="entry name" value="EPHRIN"/>
    <property type="match status" value="1"/>
</dbReference>
<evidence type="ECO:0000256" key="9">
    <source>
        <dbReference type="PROSITE-ProRule" id="PRU00884"/>
    </source>
</evidence>
<evidence type="ECO:0000256" key="10">
    <source>
        <dbReference type="RuleBase" id="RU004375"/>
    </source>
</evidence>
<reference evidence="13 14" key="1">
    <citation type="journal article" date="2021" name="Cell">
        <title>Tracing the genetic footprints of vertebrate landing in non-teleost ray-finned fishes.</title>
        <authorList>
            <person name="Bi X."/>
            <person name="Wang K."/>
            <person name="Yang L."/>
            <person name="Pan H."/>
            <person name="Jiang H."/>
            <person name="Wei Q."/>
            <person name="Fang M."/>
            <person name="Yu H."/>
            <person name="Zhu C."/>
            <person name="Cai Y."/>
            <person name="He Y."/>
            <person name="Gan X."/>
            <person name="Zeng H."/>
            <person name="Yu D."/>
            <person name="Zhu Y."/>
            <person name="Jiang H."/>
            <person name="Qiu Q."/>
            <person name="Yang H."/>
            <person name="Zhang Y.E."/>
            <person name="Wang W."/>
            <person name="Zhu M."/>
            <person name="He S."/>
            <person name="Zhang G."/>
        </authorList>
    </citation>
    <scope>NUCLEOTIDE SEQUENCE [LARGE SCALE GENOMIC DNA]</scope>
    <source>
        <strain evidence="13">Bchr_013</strain>
    </source>
</reference>
<organism evidence="13 14">
    <name type="scientific">Polypterus senegalus</name>
    <name type="common">Senegal bichir</name>
    <dbReference type="NCBI Taxonomy" id="55291"/>
    <lineage>
        <taxon>Eukaryota</taxon>
        <taxon>Metazoa</taxon>
        <taxon>Chordata</taxon>
        <taxon>Craniata</taxon>
        <taxon>Vertebrata</taxon>
        <taxon>Euteleostomi</taxon>
        <taxon>Actinopterygii</taxon>
        <taxon>Polypteriformes</taxon>
        <taxon>Polypteridae</taxon>
        <taxon>Polypterus</taxon>
    </lineage>
</organism>
<name>A0A8X8BKX5_POLSE</name>
<dbReference type="PANTHER" id="PTHR11304:SF19">
    <property type="entry name" value="EPHRIN-A1"/>
    <property type="match status" value="1"/>
</dbReference>
<dbReference type="GO" id="GO:0048013">
    <property type="term" value="P:ephrin receptor signaling pathway"/>
    <property type="evidence" value="ECO:0007669"/>
    <property type="project" value="InterPro"/>
</dbReference>
<gene>
    <name evidence="13" type="primary">Efna1</name>
    <name evidence="13" type="ORF">GTO96_0015969</name>
</gene>
<comment type="similarity">
    <text evidence="9 10">Belongs to the ephrin family.</text>
</comment>
<keyword evidence="14" id="KW-1185">Reference proteome</keyword>
<evidence type="ECO:0000256" key="5">
    <source>
        <dbReference type="ARBA" id="ARBA00023157"/>
    </source>
</evidence>
<dbReference type="InterPro" id="IPR034252">
    <property type="entry name" value="Ephrin-A_Ecto"/>
</dbReference>
<dbReference type="PROSITE" id="PS01299">
    <property type="entry name" value="EPHRIN_RBD_1"/>
    <property type="match status" value="1"/>
</dbReference>
<dbReference type="InterPro" id="IPR031328">
    <property type="entry name" value="Ephrin"/>
</dbReference>
<dbReference type="GO" id="GO:0010605">
    <property type="term" value="P:negative regulation of macromolecule metabolic process"/>
    <property type="evidence" value="ECO:0007669"/>
    <property type="project" value="UniProtKB-ARBA"/>
</dbReference>
<dbReference type="GO" id="GO:1902533">
    <property type="term" value="P:positive regulation of intracellular signal transduction"/>
    <property type="evidence" value="ECO:0007669"/>
    <property type="project" value="UniProtKB-ARBA"/>
</dbReference>
<keyword evidence="7" id="KW-0449">Lipoprotein</keyword>
<dbReference type="GO" id="GO:0046875">
    <property type="term" value="F:ephrin receptor binding"/>
    <property type="evidence" value="ECO:0007669"/>
    <property type="project" value="InterPro"/>
</dbReference>
<sequence>MLATEEKKRTARVEKRRAAQETASTSTFERMNAKLTEKEFLWDDYTVAVRINDYLDIICPHYEEGEIPSHSAERYILYMVEAEEYDTCKPQSKDQVRWECNRPLALNGPEKFSEKFQRYTPFTLGKEFREGETYYYISKPIHHHGEQCLKLKVKVVGQNDDPAISAADVMKSIGHNSHAPFVPVTSLVTLLSVLCVLLL</sequence>
<evidence type="ECO:0000256" key="11">
    <source>
        <dbReference type="SAM" id="MobiDB-lite"/>
    </source>
</evidence>
<feature type="compositionally biased region" description="Basic and acidic residues" evidence="11">
    <location>
        <begin position="1"/>
        <end position="19"/>
    </location>
</feature>
<dbReference type="EMBL" id="JAATIS010007563">
    <property type="protein sequence ID" value="KAG2457951.1"/>
    <property type="molecule type" value="Genomic_DNA"/>
</dbReference>
<evidence type="ECO:0000259" key="12">
    <source>
        <dbReference type="PROSITE" id="PS51551"/>
    </source>
</evidence>
<dbReference type="Proteomes" id="UP000886611">
    <property type="component" value="Unassembled WGS sequence"/>
</dbReference>
<evidence type="ECO:0000256" key="2">
    <source>
        <dbReference type="ARBA" id="ARBA00022622"/>
    </source>
</evidence>
<feature type="non-terminal residue" evidence="13">
    <location>
        <position position="1"/>
    </location>
</feature>
<dbReference type="Gene3D" id="2.60.40.420">
    <property type="entry name" value="Cupredoxins - blue copper proteins"/>
    <property type="match status" value="1"/>
</dbReference>
<evidence type="ECO:0000256" key="7">
    <source>
        <dbReference type="ARBA" id="ARBA00023288"/>
    </source>
</evidence>
<dbReference type="FunFam" id="2.60.40.420:FF:000017">
    <property type="entry name" value="ephrin-A1"/>
    <property type="match status" value="1"/>
</dbReference>
<dbReference type="AlphaFoldDB" id="A0A8X8BKX5"/>
<dbReference type="CDD" id="cd10425">
    <property type="entry name" value="Ephrin-A_Ectodomain"/>
    <property type="match status" value="1"/>
</dbReference>
<feature type="region of interest" description="Disordered" evidence="11">
    <location>
        <begin position="1"/>
        <end position="25"/>
    </location>
</feature>
<evidence type="ECO:0000256" key="4">
    <source>
        <dbReference type="ARBA" id="ARBA00023136"/>
    </source>
</evidence>
<keyword evidence="6" id="KW-0325">Glycoprotein</keyword>
<proteinExistence type="inferred from homology"/>
<evidence type="ECO:0000256" key="1">
    <source>
        <dbReference type="ARBA" id="ARBA00004589"/>
    </source>
</evidence>
<evidence type="ECO:0000256" key="3">
    <source>
        <dbReference type="ARBA" id="ARBA00022729"/>
    </source>
</evidence>
<dbReference type="GO" id="GO:0098552">
    <property type="term" value="C:side of membrane"/>
    <property type="evidence" value="ECO:0007669"/>
    <property type="project" value="UniProtKB-KW"/>
</dbReference>
<dbReference type="GO" id="GO:0005886">
    <property type="term" value="C:plasma membrane"/>
    <property type="evidence" value="ECO:0007669"/>
    <property type="project" value="TreeGrafter"/>
</dbReference>
<feature type="domain" description="Ephrin RBD" evidence="12">
    <location>
        <begin position="26"/>
        <end position="159"/>
    </location>
</feature>
<dbReference type="GO" id="GO:0007411">
    <property type="term" value="P:axon guidance"/>
    <property type="evidence" value="ECO:0007669"/>
    <property type="project" value="TreeGrafter"/>
</dbReference>
<comment type="subcellular location">
    <subcellularLocation>
        <location evidence="1">Membrane</location>
        <topology evidence="1">Lipid-anchor</topology>
        <topology evidence="1">GPI-anchor</topology>
    </subcellularLocation>
</comment>
<evidence type="ECO:0000256" key="8">
    <source>
        <dbReference type="ARBA" id="ARBA00040413"/>
    </source>
</evidence>
<dbReference type="Pfam" id="PF00812">
    <property type="entry name" value="Ephrin"/>
    <property type="match status" value="1"/>
</dbReference>
<dbReference type="PRINTS" id="PR01347">
    <property type="entry name" value="EPHRIN"/>
</dbReference>
<comment type="caution">
    <text evidence="13">The sequence shown here is derived from an EMBL/GenBank/DDBJ whole genome shotgun (WGS) entry which is preliminary data.</text>
</comment>
<keyword evidence="4 10" id="KW-0472">Membrane</keyword>
<accession>A0A8X8BKX5</accession>